<evidence type="ECO:0000256" key="1">
    <source>
        <dbReference type="SAM" id="MobiDB-lite"/>
    </source>
</evidence>
<keyword evidence="4" id="KW-1185">Reference proteome</keyword>
<feature type="region of interest" description="Disordered" evidence="1">
    <location>
        <begin position="95"/>
        <end position="116"/>
    </location>
</feature>
<gene>
    <name evidence="3" type="ORF">WH95_08605</name>
</gene>
<dbReference type="EMBL" id="LANI01000005">
    <property type="protein sequence ID" value="KKJ77304.1"/>
    <property type="molecule type" value="Genomic_DNA"/>
</dbReference>
<feature type="chain" id="PRO_5005640583" description="Lipoprotein" evidence="2">
    <location>
        <begin position="21"/>
        <end position="164"/>
    </location>
</feature>
<dbReference type="AlphaFoldDB" id="A0A0M2RA45"/>
<name>A0A0M2RA45_9PROT</name>
<evidence type="ECO:0000313" key="3">
    <source>
        <dbReference type="EMBL" id="KKJ77304.1"/>
    </source>
</evidence>
<dbReference type="PROSITE" id="PS51257">
    <property type="entry name" value="PROKAR_LIPOPROTEIN"/>
    <property type="match status" value="1"/>
</dbReference>
<comment type="caution">
    <text evidence="3">The sequence shown here is derived from an EMBL/GenBank/DDBJ whole genome shotgun (WGS) entry which is preliminary data.</text>
</comment>
<keyword evidence="2" id="KW-0732">Signal</keyword>
<evidence type="ECO:0000313" key="4">
    <source>
        <dbReference type="Proteomes" id="UP000034491"/>
    </source>
</evidence>
<dbReference type="Proteomes" id="UP000034491">
    <property type="component" value="Unassembled WGS sequence"/>
</dbReference>
<feature type="signal peptide" evidence="2">
    <location>
        <begin position="1"/>
        <end position="20"/>
    </location>
</feature>
<accession>A0A0M2RA45</accession>
<reference evidence="3 4" key="1">
    <citation type="submission" date="2015-03" db="EMBL/GenBank/DDBJ databases">
        <title>Genome sequence of Kiloniella sp. P1-1, isolated from the gut microflora of Pacific white shrimp, Penaeus vannamei.</title>
        <authorList>
            <person name="Shao Z."/>
            <person name="Wang L."/>
            <person name="Li X."/>
        </authorList>
    </citation>
    <scope>NUCLEOTIDE SEQUENCE [LARGE SCALE GENOMIC DNA]</scope>
    <source>
        <strain evidence="3 4">P1-1</strain>
    </source>
</reference>
<sequence length="164" mass="17774">MIKFISAGLLVIGVSFLVGCDTTETTMGHGQIQTANGKGSQSVQLKITQDIFDNSGAQAMVTLGNGEVFNGKIIIEREHMESTTDSFDYFSWDSDDDKKKKEKHYPETTNTNSTSYSSQARGVLFSTSRSMQCLMTLSDPRSGFSSGGVGRCTISTGEVVPVQF</sequence>
<protein>
    <recommendedName>
        <fullName evidence="5">Lipoprotein</fullName>
    </recommendedName>
</protein>
<proteinExistence type="predicted"/>
<organism evidence="3 4">
    <name type="scientific">Kiloniella litopenaei</name>
    <dbReference type="NCBI Taxonomy" id="1549748"/>
    <lineage>
        <taxon>Bacteria</taxon>
        <taxon>Pseudomonadati</taxon>
        <taxon>Pseudomonadota</taxon>
        <taxon>Alphaproteobacteria</taxon>
        <taxon>Rhodospirillales</taxon>
        <taxon>Kiloniellaceae</taxon>
        <taxon>Kiloniella</taxon>
    </lineage>
</organism>
<dbReference type="OrthoDB" id="7853942at2"/>
<evidence type="ECO:0000256" key="2">
    <source>
        <dbReference type="SAM" id="SignalP"/>
    </source>
</evidence>
<evidence type="ECO:0008006" key="5">
    <source>
        <dbReference type="Google" id="ProtNLM"/>
    </source>
</evidence>